<dbReference type="GO" id="GO:0003979">
    <property type="term" value="F:UDP-glucose 6-dehydrogenase activity"/>
    <property type="evidence" value="ECO:0007669"/>
    <property type="project" value="UniProtKB-EC"/>
</dbReference>
<keyword evidence="5 8" id="KW-0560">Oxidoreductase</keyword>
<evidence type="ECO:0000313" key="13">
    <source>
        <dbReference type="EMBL" id="KPM10249.1"/>
    </source>
</evidence>
<feature type="binding site" evidence="10">
    <location>
        <begin position="166"/>
        <end position="170"/>
    </location>
    <ligand>
        <name>substrate</name>
    </ligand>
</feature>
<gene>
    <name evidence="13" type="ORF">QR98_0088000</name>
</gene>
<dbReference type="Gene3D" id="3.40.50.720">
    <property type="entry name" value="NAD(P)-binding Rossmann-like Domain"/>
    <property type="match status" value="2"/>
</dbReference>
<dbReference type="Proteomes" id="UP000616769">
    <property type="component" value="Unassembled WGS sequence"/>
</dbReference>
<evidence type="ECO:0000256" key="4">
    <source>
        <dbReference type="ARBA" id="ARBA00015132"/>
    </source>
</evidence>
<dbReference type="PANTHER" id="PTHR11374">
    <property type="entry name" value="UDP-GLUCOSE DEHYDROGENASE/UDP-MANNAC DEHYDROGENASE"/>
    <property type="match status" value="1"/>
</dbReference>
<evidence type="ECO:0000259" key="12">
    <source>
        <dbReference type="SMART" id="SM00984"/>
    </source>
</evidence>
<feature type="binding site" evidence="11">
    <location>
        <begin position="16"/>
        <end position="21"/>
    </location>
    <ligand>
        <name>NAD(+)</name>
        <dbReference type="ChEBI" id="CHEBI:57540"/>
    </ligand>
</feature>
<evidence type="ECO:0000256" key="6">
    <source>
        <dbReference type="ARBA" id="ARBA00023027"/>
    </source>
</evidence>
<dbReference type="SUPFAM" id="SSF48179">
    <property type="entry name" value="6-phosphogluconate dehydrogenase C-terminal domain-like"/>
    <property type="match status" value="1"/>
</dbReference>
<feature type="binding site" evidence="10">
    <location>
        <begin position="272"/>
        <end position="278"/>
    </location>
    <ligand>
        <name>substrate</name>
    </ligand>
</feature>
<keyword evidence="6 8" id="KW-0520">NAD</keyword>
<feature type="binding site" evidence="10">
    <location>
        <begin position="343"/>
        <end position="344"/>
    </location>
    <ligand>
        <name>substrate</name>
    </ligand>
</feature>
<dbReference type="SUPFAM" id="SSF52413">
    <property type="entry name" value="UDP-glucose/GDP-mannose dehydrogenase C-terminal domain"/>
    <property type="match status" value="1"/>
</dbReference>
<feature type="binding site" evidence="10">
    <location>
        <position position="463"/>
    </location>
    <ligand>
        <name>substrate</name>
    </ligand>
</feature>
<feature type="binding site" evidence="11">
    <location>
        <position position="46"/>
    </location>
    <ligand>
        <name>NAD(+)</name>
        <dbReference type="ChEBI" id="CHEBI:57540"/>
    </ligand>
</feature>
<feature type="active site" description="Nucleophile" evidence="9">
    <location>
        <position position="281"/>
    </location>
</feature>
<dbReference type="EMBL" id="JXLN01014799">
    <property type="protein sequence ID" value="KPM10249.1"/>
    <property type="molecule type" value="Genomic_DNA"/>
</dbReference>
<accession>A0A132AHG4</accession>
<organism evidence="13 14">
    <name type="scientific">Sarcoptes scabiei</name>
    <name type="common">Itch mite</name>
    <name type="synonym">Acarus scabiei</name>
    <dbReference type="NCBI Taxonomy" id="52283"/>
    <lineage>
        <taxon>Eukaryota</taxon>
        <taxon>Metazoa</taxon>
        <taxon>Ecdysozoa</taxon>
        <taxon>Arthropoda</taxon>
        <taxon>Chelicerata</taxon>
        <taxon>Arachnida</taxon>
        <taxon>Acari</taxon>
        <taxon>Acariformes</taxon>
        <taxon>Sarcoptiformes</taxon>
        <taxon>Astigmata</taxon>
        <taxon>Psoroptidia</taxon>
        <taxon>Sarcoptoidea</taxon>
        <taxon>Sarcoptidae</taxon>
        <taxon>Sarcoptinae</taxon>
        <taxon>Sarcoptes</taxon>
    </lineage>
</organism>
<dbReference type="GO" id="GO:0051287">
    <property type="term" value="F:NAD binding"/>
    <property type="evidence" value="ECO:0007669"/>
    <property type="project" value="InterPro"/>
</dbReference>
<proteinExistence type="inferred from homology"/>
<protein>
    <recommendedName>
        <fullName evidence="4 8">UDP-glucose 6-dehydrogenase</fullName>
        <ecNumber evidence="3 8">1.1.1.22</ecNumber>
    </recommendedName>
</protein>
<feature type="binding site" evidence="11">
    <location>
        <position position="351"/>
    </location>
    <ligand>
        <name>NAD(+)</name>
        <dbReference type="ChEBI" id="CHEBI:57540"/>
    </ligand>
</feature>
<dbReference type="UniPathway" id="UPA00038">
    <property type="reaction ID" value="UER00491"/>
</dbReference>
<dbReference type="InterPro" id="IPR036291">
    <property type="entry name" value="NAD(P)-bd_dom_sf"/>
</dbReference>
<comment type="caution">
    <text evidence="13">The sequence shown here is derived from an EMBL/GenBank/DDBJ whole genome shotgun (WGS) entry which is preliminary data.</text>
</comment>
<evidence type="ECO:0000256" key="1">
    <source>
        <dbReference type="ARBA" id="ARBA00004701"/>
    </source>
</evidence>
<dbReference type="SMART" id="SM00984">
    <property type="entry name" value="UDPG_MGDP_dh_C"/>
    <property type="match status" value="1"/>
</dbReference>
<dbReference type="Pfam" id="PF03721">
    <property type="entry name" value="UDPG_MGDP_dh_N"/>
    <property type="match status" value="1"/>
</dbReference>
<dbReference type="GO" id="GO:0006065">
    <property type="term" value="P:UDP-glucuronate biosynthetic process"/>
    <property type="evidence" value="ECO:0007669"/>
    <property type="project" value="UniProtKB-UniPathway"/>
</dbReference>
<dbReference type="SUPFAM" id="SSF51735">
    <property type="entry name" value="NAD(P)-binding Rossmann-fold domains"/>
    <property type="match status" value="1"/>
</dbReference>
<dbReference type="PIRSF" id="PIRSF500133">
    <property type="entry name" value="UDPglc_DH_euk"/>
    <property type="match status" value="1"/>
</dbReference>
<dbReference type="GO" id="GO:0005634">
    <property type="term" value="C:nucleus"/>
    <property type="evidence" value="ECO:0007669"/>
    <property type="project" value="TreeGrafter"/>
</dbReference>
<evidence type="ECO:0000256" key="10">
    <source>
        <dbReference type="PIRSR" id="PIRSR500133-2"/>
    </source>
</evidence>
<comment type="catalytic activity">
    <reaction evidence="7 8">
        <text>UDP-alpha-D-glucose + 2 NAD(+) + H2O = UDP-alpha-D-glucuronate + 2 NADH + 3 H(+)</text>
        <dbReference type="Rhea" id="RHEA:23596"/>
        <dbReference type="ChEBI" id="CHEBI:15377"/>
        <dbReference type="ChEBI" id="CHEBI:15378"/>
        <dbReference type="ChEBI" id="CHEBI:57540"/>
        <dbReference type="ChEBI" id="CHEBI:57945"/>
        <dbReference type="ChEBI" id="CHEBI:58052"/>
        <dbReference type="ChEBI" id="CHEBI:58885"/>
        <dbReference type="EC" id="1.1.1.22"/>
    </reaction>
</comment>
<dbReference type="FunFam" id="3.40.50.720:FF:000032">
    <property type="entry name" value="UDP-glucose 6-dehydrogenase"/>
    <property type="match status" value="1"/>
</dbReference>
<feature type="binding site" evidence="11">
    <location>
        <position position="170"/>
    </location>
    <ligand>
        <name>NAD(+)</name>
        <dbReference type="ChEBI" id="CHEBI:57540"/>
    </ligand>
</feature>
<dbReference type="PIRSF" id="PIRSF000124">
    <property type="entry name" value="UDPglc_GDPman_dh"/>
    <property type="match status" value="1"/>
</dbReference>
<reference evidence="13 14" key="1">
    <citation type="journal article" date="2015" name="Parasit. Vectors">
        <title>Draft genome of the scabies mite.</title>
        <authorList>
            <person name="Rider S.D.Jr."/>
            <person name="Morgan M.S."/>
            <person name="Arlian L.G."/>
        </authorList>
    </citation>
    <scope>NUCLEOTIDE SEQUENCE [LARGE SCALE GENOMIC DNA]</scope>
    <source>
        <strain evidence="13">Arlian Lab</strain>
    </source>
</reference>
<name>A0A132AHG4_SARSC</name>
<feature type="binding site" evidence="11">
    <location>
        <begin position="135"/>
        <end position="136"/>
    </location>
    <ligand>
        <name>NAD(+)</name>
        <dbReference type="ChEBI" id="CHEBI:57540"/>
    </ligand>
</feature>
<dbReference type="AlphaFoldDB" id="A0A132AHG4"/>
<dbReference type="Gene3D" id="1.20.5.100">
    <property type="entry name" value="Cytochrome c1, transmembrane anchor, C-terminal"/>
    <property type="match status" value="1"/>
</dbReference>
<dbReference type="GO" id="GO:0006024">
    <property type="term" value="P:glycosaminoglycan biosynthetic process"/>
    <property type="evidence" value="ECO:0007669"/>
    <property type="project" value="TreeGrafter"/>
</dbReference>
<dbReference type="Pfam" id="PF03720">
    <property type="entry name" value="UDPG_MGDP_dh_C"/>
    <property type="match status" value="1"/>
</dbReference>
<comment type="function">
    <text evidence="8">Involved in the biosynthesis of glycosaminoglycans; hyaluronan, chondroitin sulfate, and heparan sulfate.</text>
</comment>
<evidence type="ECO:0000256" key="11">
    <source>
        <dbReference type="PIRSR" id="PIRSR500133-3"/>
    </source>
</evidence>
<dbReference type="InterPro" id="IPR008927">
    <property type="entry name" value="6-PGluconate_DH-like_C_sf"/>
</dbReference>
<dbReference type="InterPro" id="IPR001732">
    <property type="entry name" value="UDP-Glc/GDP-Man_DH_N"/>
</dbReference>
<dbReference type="InterPro" id="IPR036220">
    <property type="entry name" value="UDP-Glc/GDP-Man_DH_C_sf"/>
</dbReference>
<evidence type="ECO:0000256" key="3">
    <source>
        <dbReference type="ARBA" id="ARBA00012954"/>
    </source>
</evidence>
<dbReference type="EC" id="1.1.1.22" evidence="3 8"/>
<feature type="binding site" evidence="11">
    <location>
        <position position="41"/>
    </location>
    <ligand>
        <name>NAD(+)</name>
        <dbReference type="ChEBI" id="CHEBI:57540"/>
    </ligand>
</feature>
<dbReference type="InterPro" id="IPR017476">
    <property type="entry name" value="UDP-Glc/GDP-Man"/>
</dbReference>
<evidence type="ECO:0000256" key="8">
    <source>
        <dbReference type="PIRNR" id="PIRNR000124"/>
    </source>
</evidence>
<evidence type="ECO:0000256" key="7">
    <source>
        <dbReference type="ARBA" id="ARBA00047473"/>
    </source>
</evidence>
<evidence type="ECO:0000256" key="5">
    <source>
        <dbReference type="ARBA" id="ARBA00023002"/>
    </source>
</evidence>
<feature type="binding site" evidence="11">
    <location>
        <begin position="94"/>
        <end position="98"/>
    </location>
    <ligand>
        <name>NAD(+)</name>
        <dbReference type="ChEBI" id="CHEBI:57540"/>
    </ligand>
</feature>
<feature type="binding site" evidence="10">
    <location>
        <begin position="225"/>
        <end position="229"/>
    </location>
    <ligand>
        <name>substrate</name>
    </ligand>
</feature>
<feature type="binding site" evidence="10">
    <location>
        <position position="265"/>
    </location>
    <ligand>
        <name>substrate</name>
    </ligand>
</feature>
<evidence type="ECO:0000256" key="2">
    <source>
        <dbReference type="ARBA" id="ARBA00006601"/>
    </source>
</evidence>
<dbReference type="InterPro" id="IPR014027">
    <property type="entry name" value="UDP-Glc/GDP-Man_DH_C"/>
</dbReference>
<comment type="similarity">
    <text evidence="2 8">Belongs to the UDP-glucose/GDP-mannose dehydrogenase family.</text>
</comment>
<dbReference type="NCBIfam" id="TIGR03026">
    <property type="entry name" value="NDP-sugDHase"/>
    <property type="match status" value="1"/>
</dbReference>
<dbReference type="InterPro" id="IPR014026">
    <property type="entry name" value="UDP-Glc/GDP-Man_DH_dimer"/>
</dbReference>
<dbReference type="FunFam" id="1.20.5.100:FF:000001">
    <property type="entry name" value="UDP-glucose 6-dehydrogenase"/>
    <property type="match status" value="1"/>
</dbReference>
<comment type="pathway">
    <text evidence="1">Nucleotide-sugar biosynthesis; UDP-alpha-D-glucuronate biosynthesis; UDP-alpha-D-glucuronate from UDP-alpha-D-glucose: step 1/1.</text>
</comment>
<feature type="binding site" evidence="11">
    <location>
        <begin position="281"/>
        <end position="284"/>
    </location>
    <ligand>
        <name>NAD(+)</name>
        <dbReference type="ChEBI" id="CHEBI:57540"/>
    </ligand>
</feature>
<dbReference type="OrthoDB" id="5059218at2759"/>
<feature type="domain" description="UDP-glucose/GDP-mannose dehydrogenase C-terminal" evidence="12">
    <location>
        <begin position="337"/>
        <end position="468"/>
    </location>
</feature>
<dbReference type="VEuPathDB" id="VectorBase:SSCA007515"/>
<evidence type="ECO:0000313" key="14">
    <source>
        <dbReference type="Proteomes" id="UP000616769"/>
    </source>
</evidence>
<sequence length="488" mass="54660">MEIFRNKSITKICCIGAGYVGGPTCAVIAKMCQHIRVCVVDSNRNRIDQWNSNNLPIYEPGLDAIVQDRIGKNLFFSNEIAKEVADAELIFISVNTPTKTYGFGKDRAADLQNLEKVSRFIAEHADDSKIIVEKSTVPVRASESINRILMANKKANVHFEVLSNPEFLAEGTAIKDLVKPCRVLIGGSNTPDARIAIEKLCEVYRCWIPNDKLILTNTWSSELSKLAANAFLAQRISSINSLSAICEVTGADVDEVAHAIGSDSRIGSQFLKASVGFGGSCFQKDILNLIYLSEHLNLKEVADYWYQVIAMNDFQKKRFAQRILKSMFNTLAEKRIAVFGFAFKANTGDTRQSPAKTVCEFLLEEGAFLSIYDPKIISCQLLNKEYLFIVCRDLDSFSSKNDYIPGENFTKIKTPITVVGTAQLACQRAHAIVICTEWDEFKQLDYEELYEKMLKPAFIFDGRNIVNVEKLQKIGFFVEKIGLKTLDV</sequence>
<dbReference type="InterPro" id="IPR028356">
    <property type="entry name" value="UDPglc_DH_euk"/>
</dbReference>
<dbReference type="PANTHER" id="PTHR11374:SF3">
    <property type="entry name" value="UDP-GLUCOSE 6-DEHYDROGENASE"/>
    <property type="match status" value="1"/>
</dbReference>
<dbReference type="Pfam" id="PF00984">
    <property type="entry name" value="UDPG_MGDP_dh"/>
    <property type="match status" value="1"/>
</dbReference>
<dbReference type="FunFam" id="3.40.50.720:FF:000114">
    <property type="entry name" value="UDP-glucose 6-dehydrogenase"/>
    <property type="match status" value="1"/>
</dbReference>
<evidence type="ECO:0000256" key="9">
    <source>
        <dbReference type="PIRSR" id="PIRSR500133-1"/>
    </source>
</evidence>